<feature type="transmembrane region" description="Helical" evidence="2">
    <location>
        <begin position="284"/>
        <end position="306"/>
    </location>
</feature>
<dbReference type="SUPFAM" id="SSF53335">
    <property type="entry name" value="S-adenosyl-L-methionine-dependent methyltransferases"/>
    <property type="match status" value="1"/>
</dbReference>
<dbReference type="PATRIC" id="fig|1172194.4.peg.2327"/>
<dbReference type="InterPro" id="IPR029063">
    <property type="entry name" value="SAM-dependent_MTases_sf"/>
</dbReference>
<feature type="transmembrane region" description="Helical" evidence="2">
    <location>
        <begin position="221"/>
        <end position="244"/>
    </location>
</feature>
<reference evidence="3 4" key="1">
    <citation type="journal article" date="2012" name="J. Bacteriol.">
        <title>Genome Sequence of n-Alkane-Degrading Hydrocarboniphaga effusa Strain AP103T (ATCC BAA-332T).</title>
        <authorList>
            <person name="Chang H.K."/>
            <person name="Zylstra G.J."/>
            <person name="Chae J.C."/>
        </authorList>
    </citation>
    <scope>NUCLEOTIDE SEQUENCE [LARGE SCALE GENOMIC DNA]</scope>
    <source>
        <strain evidence="3 4">AP103</strain>
    </source>
</reference>
<keyword evidence="2" id="KW-0472">Membrane</keyword>
<feature type="transmembrane region" description="Helical" evidence="2">
    <location>
        <begin position="71"/>
        <end position="92"/>
    </location>
</feature>
<keyword evidence="1" id="KW-0620">Polyamine biosynthesis</keyword>
<dbReference type="Proteomes" id="UP000003704">
    <property type="component" value="Unassembled WGS sequence"/>
</dbReference>
<evidence type="ECO:0000256" key="1">
    <source>
        <dbReference type="ARBA" id="ARBA00023115"/>
    </source>
</evidence>
<organism evidence="3 4">
    <name type="scientific">Hydrocarboniphaga effusa AP103</name>
    <dbReference type="NCBI Taxonomy" id="1172194"/>
    <lineage>
        <taxon>Bacteria</taxon>
        <taxon>Pseudomonadati</taxon>
        <taxon>Pseudomonadota</taxon>
        <taxon>Gammaproteobacteria</taxon>
        <taxon>Nevskiales</taxon>
        <taxon>Nevskiaceae</taxon>
        <taxon>Hydrocarboniphaga</taxon>
    </lineage>
</organism>
<name>I7ZAX4_9GAMM</name>
<dbReference type="AlphaFoldDB" id="I7ZAX4"/>
<dbReference type="Pfam" id="PF01564">
    <property type="entry name" value="Spermine_synth"/>
    <property type="match status" value="1"/>
</dbReference>
<feature type="transmembrane region" description="Helical" evidence="2">
    <location>
        <begin position="38"/>
        <end position="59"/>
    </location>
</feature>
<feature type="transmembrane region" description="Helical" evidence="2">
    <location>
        <begin position="250"/>
        <end position="272"/>
    </location>
</feature>
<evidence type="ECO:0000256" key="2">
    <source>
        <dbReference type="SAM" id="Phobius"/>
    </source>
</evidence>
<keyword evidence="2" id="KW-1133">Transmembrane helix</keyword>
<dbReference type="InterPro" id="IPR036259">
    <property type="entry name" value="MFS_trans_sf"/>
</dbReference>
<evidence type="ECO:0000313" key="4">
    <source>
        <dbReference type="Proteomes" id="UP000003704"/>
    </source>
</evidence>
<dbReference type="RefSeq" id="WP_007185352.1">
    <property type="nucleotide sequence ID" value="NZ_AKGD01000002.1"/>
</dbReference>
<dbReference type="Gene3D" id="3.40.50.150">
    <property type="entry name" value="Vaccinia Virus protein VP39"/>
    <property type="match status" value="1"/>
</dbReference>
<dbReference type="EMBL" id="AKGD01000002">
    <property type="protein sequence ID" value="EIT68827.1"/>
    <property type="molecule type" value="Genomic_DNA"/>
</dbReference>
<dbReference type="PANTHER" id="PTHR43317:SF1">
    <property type="entry name" value="THERMOSPERMINE SYNTHASE ACAULIS5"/>
    <property type="match status" value="1"/>
</dbReference>
<keyword evidence="2" id="KW-0812">Transmembrane</keyword>
<evidence type="ECO:0008006" key="5">
    <source>
        <dbReference type="Google" id="ProtNLM"/>
    </source>
</evidence>
<feature type="transmembrane region" description="Helical" evidence="2">
    <location>
        <begin position="388"/>
        <end position="407"/>
    </location>
</feature>
<protein>
    <recommendedName>
        <fullName evidence="5">PABS domain-containing protein</fullName>
    </recommendedName>
</protein>
<dbReference type="NCBIfam" id="NF037959">
    <property type="entry name" value="MFS_SpdSyn"/>
    <property type="match status" value="1"/>
</dbReference>
<feature type="transmembrane region" description="Helical" evidence="2">
    <location>
        <begin position="180"/>
        <end position="200"/>
    </location>
</feature>
<keyword evidence="4" id="KW-1185">Reference proteome</keyword>
<dbReference type="SUPFAM" id="SSF103473">
    <property type="entry name" value="MFS general substrate transporter"/>
    <property type="match status" value="1"/>
</dbReference>
<feature type="transmembrane region" description="Helical" evidence="2">
    <location>
        <begin position="326"/>
        <end position="349"/>
    </location>
</feature>
<comment type="caution">
    <text evidence="3">The sequence shown here is derived from an EMBL/GenBank/DDBJ whole genome shotgun (WGS) entry which is preliminary data.</text>
</comment>
<feature type="transmembrane region" description="Helical" evidence="2">
    <location>
        <begin position="361"/>
        <end position="382"/>
    </location>
</feature>
<dbReference type="STRING" id="1172194.WQQ_24090"/>
<gene>
    <name evidence="3" type="ORF">WQQ_24090</name>
</gene>
<accession>I7ZAX4</accession>
<feature type="transmembrane region" description="Helical" evidence="2">
    <location>
        <begin position="414"/>
        <end position="435"/>
    </location>
</feature>
<dbReference type="OrthoDB" id="5763385at2"/>
<dbReference type="GO" id="GO:0006596">
    <property type="term" value="P:polyamine biosynthetic process"/>
    <property type="evidence" value="ECO:0007669"/>
    <property type="project" value="UniProtKB-KW"/>
</dbReference>
<sequence>MWRVKASLLVMAASGFAGLGYQIVWTQQCALWLGHESASVLAVVGAFFGGLAAGALLFGSRIEASAKPLRWYVGCELAIAAWSLVLALAMPWMSDGLLGLIGAQPSPPWQWAVAFAGSFLLLLPATAAMGATLPAMEKLAAQWQRRGRSIAPLYASNTVGAVCGVLAIAFWLAPELGLRRTAAVCIALNLLCAFGAASLFPQRATAAIAPAGGEARQARSLLIRLAATGLLGIGFEVLVVRVLSEVAEDTVYTFALLLAVYLVGSALGAAVYQRLRSRVRDAERFGDALLAALAVSCLLGTASLWYADALKQQWLALFGFGMRAALSVEALLALGVFALPTLFMGAVFSDLSNRAHAAGVPFGRVLGVNTLGAAAAPPLFGVLALPMLGPKFALLLLSAGYLALIAARRWRSPMLWLPAGVASLLGLLAPALAIVEVPEGGHVVEYRDGVMAAVSVVEDAQGVRRLRLDNRQQEGSSASLRVDGRQAWLPMLLHPQPRRALFLGLGTGVTASTAALDTAVEVDAVELLPEVIDASKHFADVVSAQPNPRLHRIAADARRYVRASERRYDVVVADNFHPARSGSGSLYTVEHFAAVRERLSDDGLFCQWLPLHQLDNETLRSIVQSFVVVYPHASAMFASNSLQTPVLGLVGRRDDGGFDFESLGRRLASVRAERMPAEFGIEDEFALLGGFVAGPAALKAFAGTAPANTDDHPVVAYRAPAITYAPDSLPGDRMIELLRQWRIEPRELLGPAVGADPLHRLAAYWRARDRFVESGRAVQPSPDARRMLAQVREPLLEVLRTSADFRPAYDPLLSMARTLAAVDERAARNLLERLAELAPARAEAPELLEKMAPPAP</sequence>
<dbReference type="CDD" id="cd02440">
    <property type="entry name" value="AdoMet_MTases"/>
    <property type="match status" value="1"/>
</dbReference>
<feature type="transmembrane region" description="Helical" evidence="2">
    <location>
        <begin position="154"/>
        <end position="174"/>
    </location>
</feature>
<feature type="transmembrane region" description="Helical" evidence="2">
    <location>
        <begin position="112"/>
        <end position="133"/>
    </location>
</feature>
<dbReference type="PANTHER" id="PTHR43317">
    <property type="entry name" value="THERMOSPERMINE SYNTHASE ACAULIS5"/>
    <property type="match status" value="1"/>
</dbReference>
<proteinExistence type="predicted"/>
<evidence type="ECO:0000313" key="3">
    <source>
        <dbReference type="EMBL" id="EIT68827.1"/>
    </source>
</evidence>